<dbReference type="PANTHER" id="PTHR43329">
    <property type="entry name" value="EPOXIDE HYDROLASE"/>
    <property type="match status" value="1"/>
</dbReference>
<name>A0A840IBU6_9ACTN</name>
<evidence type="ECO:0000256" key="1">
    <source>
        <dbReference type="ARBA" id="ARBA00022801"/>
    </source>
</evidence>
<dbReference type="Proteomes" id="UP000585272">
    <property type="component" value="Unassembled WGS sequence"/>
</dbReference>
<dbReference type="SUPFAM" id="SSF53474">
    <property type="entry name" value="alpha/beta-Hydrolases"/>
    <property type="match status" value="1"/>
</dbReference>
<organism evidence="3 4">
    <name type="scientific">Conexibacter arvalis</name>
    <dbReference type="NCBI Taxonomy" id="912552"/>
    <lineage>
        <taxon>Bacteria</taxon>
        <taxon>Bacillati</taxon>
        <taxon>Actinomycetota</taxon>
        <taxon>Thermoleophilia</taxon>
        <taxon>Solirubrobacterales</taxon>
        <taxon>Conexibacteraceae</taxon>
        <taxon>Conexibacter</taxon>
    </lineage>
</organism>
<dbReference type="GO" id="GO:0016787">
    <property type="term" value="F:hydrolase activity"/>
    <property type="evidence" value="ECO:0007669"/>
    <property type="project" value="UniProtKB-KW"/>
</dbReference>
<dbReference type="Pfam" id="PF00561">
    <property type="entry name" value="Abhydrolase_1"/>
    <property type="match status" value="1"/>
</dbReference>
<evidence type="ECO:0000313" key="3">
    <source>
        <dbReference type="EMBL" id="MBB4661805.1"/>
    </source>
</evidence>
<evidence type="ECO:0000313" key="4">
    <source>
        <dbReference type="Proteomes" id="UP000585272"/>
    </source>
</evidence>
<sequence length="297" mass="31988">MTDTRSAAAAADLPPRRLVELPAVAIDLRGCGRSARPAAVEQCRMLAHVADNVALVRALGEERAVVIGHDVGATIAADSALLRPDLFTAVAMLGVPYAPRGGARPTELFARLGGEEEFYVSYFQQPGRAEAEIERDVRGWLAGFYAALSADTMGEAAGAHAFIAPGGEMRDRFPDGARPRWLSEEELDRDAAELERGGLAGPLARYRNIDRDWEDLAPWDGAPIRQPSLFVGGALDPSTTWMADAIAAFPATLPGLVASHLLDGCGHWLQRERPEQFNEILVDWLARLPAAGCGRSR</sequence>
<keyword evidence="4" id="KW-1185">Reference proteome</keyword>
<evidence type="ECO:0000259" key="2">
    <source>
        <dbReference type="Pfam" id="PF00561"/>
    </source>
</evidence>
<protein>
    <submittedName>
        <fullName evidence="3">Pimeloyl-ACP methyl ester carboxylesterase</fullName>
    </submittedName>
</protein>
<reference evidence="3 4" key="1">
    <citation type="submission" date="2020-08" db="EMBL/GenBank/DDBJ databases">
        <title>Genomic Encyclopedia of Archaeal and Bacterial Type Strains, Phase II (KMG-II): from individual species to whole genera.</title>
        <authorList>
            <person name="Goeker M."/>
        </authorList>
    </citation>
    <scope>NUCLEOTIDE SEQUENCE [LARGE SCALE GENOMIC DNA]</scope>
    <source>
        <strain evidence="3 4">DSM 23288</strain>
    </source>
</reference>
<dbReference type="InterPro" id="IPR000073">
    <property type="entry name" value="AB_hydrolase_1"/>
</dbReference>
<keyword evidence="1" id="KW-0378">Hydrolase</keyword>
<dbReference type="EMBL" id="JACHNU010000001">
    <property type="protein sequence ID" value="MBB4661805.1"/>
    <property type="molecule type" value="Genomic_DNA"/>
</dbReference>
<comment type="caution">
    <text evidence="3">The sequence shown here is derived from an EMBL/GenBank/DDBJ whole genome shotgun (WGS) entry which is preliminary data.</text>
</comment>
<dbReference type="InterPro" id="IPR029058">
    <property type="entry name" value="AB_hydrolase_fold"/>
</dbReference>
<proteinExistence type="predicted"/>
<dbReference type="Gene3D" id="3.40.50.1820">
    <property type="entry name" value="alpha/beta hydrolase"/>
    <property type="match status" value="1"/>
</dbReference>
<dbReference type="InterPro" id="IPR000639">
    <property type="entry name" value="Epox_hydrolase-like"/>
</dbReference>
<accession>A0A840IBU6</accession>
<feature type="domain" description="AB hydrolase-1" evidence="2">
    <location>
        <begin position="24"/>
        <end position="273"/>
    </location>
</feature>
<gene>
    <name evidence="3" type="ORF">BDZ31_001378</name>
</gene>
<dbReference type="PRINTS" id="PR00412">
    <property type="entry name" value="EPOXHYDRLASE"/>
</dbReference>
<dbReference type="AlphaFoldDB" id="A0A840IBU6"/>